<evidence type="ECO:0000313" key="4">
    <source>
        <dbReference type="Proteomes" id="UP000070376"/>
    </source>
</evidence>
<evidence type="ECO:0000313" key="2">
    <source>
        <dbReference type="EMBL" id="KWZ84326.1"/>
    </source>
</evidence>
<reference evidence="3" key="2">
    <citation type="submission" date="2015-01" db="EMBL/GenBank/DDBJ databases">
        <title>Comparative genome analysis of Bacillus coagulans HM-08, Clostridium butyricum HM-68, Bacillus subtilis HM-66 and Bacillus paralicheniformis BL-09.</title>
        <authorList>
            <person name="Zhang H."/>
        </authorList>
    </citation>
    <scope>NUCLEOTIDE SEQUENCE [LARGE SCALE GENOMIC DNA]</scope>
    <source>
        <strain evidence="3">HM-08</strain>
    </source>
</reference>
<proteinExistence type="predicted"/>
<dbReference type="EMBL" id="CP010525">
    <property type="protein sequence ID" value="AJO22823.1"/>
    <property type="molecule type" value="Genomic_DNA"/>
</dbReference>
<keyword evidence="3" id="KW-1185">Reference proteome</keyword>
<reference evidence="1" key="1">
    <citation type="submission" date="2015-01" db="EMBL/GenBank/DDBJ databases">
        <title>Comparative genome analysis of Bacillus coagulans HM-08, Clostridium butyricum HM-68, Bacillus subtilis HM-66 and Bacillus licheniformis BL-09.</title>
        <authorList>
            <person name="Zhang H."/>
        </authorList>
    </citation>
    <scope>NUCLEOTIDE SEQUENCE [LARGE SCALE GENOMIC DNA]</scope>
    <source>
        <strain evidence="1">HM-08</strain>
    </source>
</reference>
<accession>A0A0C5C3E8</accession>
<dbReference type="PATRIC" id="fig|1398.18.peg.2026"/>
<dbReference type="STRING" id="1398.AB434_3257"/>
<dbReference type="AlphaFoldDB" id="A0A0C5C3E8"/>
<sequence length="54" mass="6019">MKAKSKEMFPCFLFCLFLAKKTGQAGSLSPAGAKGAERLFFLLHILCLFCYDII</sequence>
<evidence type="ECO:0000313" key="1">
    <source>
        <dbReference type="EMBL" id="AJO22823.1"/>
    </source>
</evidence>
<reference evidence="2" key="3">
    <citation type="submission" date="2016-01" db="EMBL/GenBank/DDBJ databases">
        <authorList>
            <person name="Oliw E.H."/>
        </authorList>
    </citation>
    <scope>NUCLEOTIDE SEQUENCE [LARGE SCALE GENOMIC DNA]</scope>
    <source>
        <strain evidence="2">GED7749B</strain>
    </source>
</reference>
<reference evidence="4" key="4">
    <citation type="submission" date="2016-01" db="EMBL/GenBank/DDBJ databases">
        <authorList>
            <person name="Mitreva M."/>
            <person name="Pepin K.H."/>
            <person name="Mihindukulasuriya K.A."/>
            <person name="Fulton R."/>
            <person name="Fronick C."/>
            <person name="O'Laughlin M."/>
            <person name="Miner T."/>
            <person name="Herter B."/>
            <person name="Rosa B.A."/>
            <person name="Cordes M."/>
            <person name="Tomlinson C."/>
            <person name="Wollam A."/>
            <person name="Palsikar V.B."/>
            <person name="Mardis E.R."/>
            <person name="Wilson R.K."/>
        </authorList>
    </citation>
    <scope>NUCLEOTIDE SEQUENCE [LARGE SCALE GENOMIC DNA]</scope>
    <source>
        <strain evidence="4">GED7749B</strain>
    </source>
</reference>
<gene>
    <name evidence="2" type="ORF">HMPREF3213_00848</name>
    <name evidence="1" type="ORF">SB48_HM08orf03218</name>
</gene>
<protein>
    <submittedName>
        <fullName evidence="2">Uncharacterized protein</fullName>
    </submittedName>
</protein>
<name>A0A0C5C3E8_HEYCO</name>
<evidence type="ECO:0000313" key="3">
    <source>
        <dbReference type="Proteomes" id="UP000032024"/>
    </source>
</evidence>
<organism evidence="2 4">
    <name type="scientific">Heyndrickxia coagulans</name>
    <name type="common">Weizmannia coagulans</name>
    <dbReference type="NCBI Taxonomy" id="1398"/>
    <lineage>
        <taxon>Bacteria</taxon>
        <taxon>Bacillati</taxon>
        <taxon>Bacillota</taxon>
        <taxon>Bacilli</taxon>
        <taxon>Bacillales</taxon>
        <taxon>Bacillaceae</taxon>
        <taxon>Heyndrickxia</taxon>
    </lineage>
</organism>
<dbReference type="Proteomes" id="UP000070376">
    <property type="component" value="Unassembled WGS sequence"/>
</dbReference>
<dbReference type="EMBL" id="LRPN01000030">
    <property type="protein sequence ID" value="KWZ84326.1"/>
    <property type="molecule type" value="Genomic_DNA"/>
</dbReference>
<dbReference type="Proteomes" id="UP000032024">
    <property type="component" value="Chromosome"/>
</dbReference>